<feature type="non-terminal residue" evidence="2">
    <location>
        <position position="438"/>
    </location>
</feature>
<accession>A0A5J4WZK8</accession>
<dbReference type="SUPFAM" id="SSF90257">
    <property type="entry name" value="Myosin rod fragments"/>
    <property type="match status" value="1"/>
</dbReference>
<dbReference type="Proteomes" id="UP000324800">
    <property type="component" value="Unassembled WGS sequence"/>
</dbReference>
<name>A0A5J4WZK8_9EUKA</name>
<gene>
    <name evidence="2" type="ORF">EZS28_004497</name>
</gene>
<evidence type="ECO:0000313" key="2">
    <source>
        <dbReference type="EMBL" id="KAA6399972.1"/>
    </source>
</evidence>
<reference evidence="2 3" key="1">
    <citation type="submission" date="2019-03" db="EMBL/GenBank/DDBJ databases">
        <title>Single cell metagenomics reveals metabolic interactions within the superorganism composed of flagellate Streblomastix strix and complex community of Bacteroidetes bacteria on its surface.</title>
        <authorList>
            <person name="Treitli S.C."/>
            <person name="Kolisko M."/>
            <person name="Husnik F."/>
            <person name="Keeling P."/>
            <person name="Hampl V."/>
        </authorList>
    </citation>
    <scope>NUCLEOTIDE SEQUENCE [LARGE SCALE GENOMIC DNA]</scope>
    <source>
        <strain evidence="2">ST1C</strain>
    </source>
</reference>
<sequence>MSDEEKDTLCCSTTGVDLFESVQTCKDPAQLHAVFLQLVALLTANSNDSLQSSSNEVITNAGLLQILRERGGDENPQDSQLGALALAQVIAARGEICGSVVKKQIVTIPFVVLVHSASVVVSKAASQDLCELISSSVEVIDRGEILPKHIKISPLSVILKLVECAANSEPVVYELLPILRERMNEKETPSKGASTTKVSLKGESETSMKIKMLTYILEGEAGKIGSSGKQVSGKGLQNPQLQKKVEDLEREKRQLEYQLQRVESDRIRAEERVRRTEEEKQILIQTNGDLMRQIAKYSTQPRTVGSIKLIIPDKKAVSTSAEITGEGVRVIVEENGNRTVAIEEEIKPPSIMRCEIKFINCTNQRAVGIISSSAVITAKYHPQKKGRYVFHNDNLTKGNITFGDGDVLMMEVNQQKHTLHFFVNGEQQPVFVQDIPAS</sequence>
<dbReference type="EMBL" id="SNRW01000644">
    <property type="protein sequence ID" value="KAA6399972.1"/>
    <property type="molecule type" value="Genomic_DNA"/>
</dbReference>
<keyword evidence="1" id="KW-0175">Coiled coil</keyword>
<protein>
    <submittedName>
        <fullName evidence="2">Uncharacterized protein</fullName>
    </submittedName>
</protein>
<evidence type="ECO:0000313" key="3">
    <source>
        <dbReference type="Proteomes" id="UP000324800"/>
    </source>
</evidence>
<feature type="coiled-coil region" evidence="1">
    <location>
        <begin position="238"/>
        <end position="286"/>
    </location>
</feature>
<comment type="caution">
    <text evidence="2">The sequence shown here is derived from an EMBL/GenBank/DDBJ whole genome shotgun (WGS) entry which is preliminary data.</text>
</comment>
<proteinExistence type="predicted"/>
<organism evidence="2 3">
    <name type="scientific">Streblomastix strix</name>
    <dbReference type="NCBI Taxonomy" id="222440"/>
    <lineage>
        <taxon>Eukaryota</taxon>
        <taxon>Metamonada</taxon>
        <taxon>Preaxostyla</taxon>
        <taxon>Oxymonadida</taxon>
        <taxon>Streblomastigidae</taxon>
        <taxon>Streblomastix</taxon>
    </lineage>
</organism>
<dbReference type="AlphaFoldDB" id="A0A5J4WZK8"/>
<dbReference type="OrthoDB" id="2329056at2759"/>
<evidence type="ECO:0000256" key="1">
    <source>
        <dbReference type="SAM" id="Coils"/>
    </source>
</evidence>